<keyword evidence="8" id="KW-1185">Reference proteome</keyword>
<keyword evidence="3" id="KW-0862">Zinc</keyword>
<protein>
    <recommendedName>
        <fullName evidence="6">C2H2-type domain-containing protein</fullName>
    </recommendedName>
</protein>
<feature type="compositionally biased region" description="Basic and acidic residues" evidence="5">
    <location>
        <begin position="83"/>
        <end position="92"/>
    </location>
</feature>
<feature type="compositionally biased region" description="Acidic residues" evidence="5">
    <location>
        <begin position="72"/>
        <end position="82"/>
    </location>
</feature>
<feature type="region of interest" description="Disordered" evidence="5">
    <location>
        <begin position="167"/>
        <end position="188"/>
    </location>
</feature>
<dbReference type="InterPro" id="IPR013087">
    <property type="entry name" value="Znf_C2H2_type"/>
</dbReference>
<keyword evidence="2 4" id="KW-0863">Zinc-finger</keyword>
<proteinExistence type="predicted"/>
<evidence type="ECO:0000313" key="8">
    <source>
        <dbReference type="Proteomes" id="UP001458880"/>
    </source>
</evidence>
<organism evidence="7 8">
    <name type="scientific">Popillia japonica</name>
    <name type="common">Japanese beetle</name>
    <dbReference type="NCBI Taxonomy" id="7064"/>
    <lineage>
        <taxon>Eukaryota</taxon>
        <taxon>Metazoa</taxon>
        <taxon>Ecdysozoa</taxon>
        <taxon>Arthropoda</taxon>
        <taxon>Hexapoda</taxon>
        <taxon>Insecta</taxon>
        <taxon>Pterygota</taxon>
        <taxon>Neoptera</taxon>
        <taxon>Endopterygota</taxon>
        <taxon>Coleoptera</taxon>
        <taxon>Polyphaga</taxon>
        <taxon>Scarabaeiformia</taxon>
        <taxon>Scarabaeidae</taxon>
        <taxon>Rutelinae</taxon>
        <taxon>Popillia</taxon>
    </lineage>
</organism>
<feature type="domain" description="C2H2-type" evidence="6">
    <location>
        <begin position="192"/>
        <end position="221"/>
    </location>
</feature>
<reference evidence="7 8" key="1">
    <citation type="journal article" date="2024" name="BMC Genomics">
        <title>De novo assembly and annotation of Popillia japonica's genome with initial clues to its potential as an invasive pest.</title>
        <authorList>
            <person name="Cucini C."/>
            <person name="Boschi S."/>
            <person name="Funari R."/>
            <person name="Cardaioli E."/>
            <person name="Iannotti N."/>
            <person name="Marturano G."/>
            <person name="Paoli F."/>
            <person name="Bruttini M."/>
            <person name="Carapelli A."/>
            <person name="Frati F."/>
            <person name="Nardi F."/>
        </authorList>
    </citation>
    <scope>NUCLEOTIDE SEQUENCE [LARGE SCALE GENOMIC DNA]</scope>
    <source>
        <strain evidence="7">DMR45628</strain>
    </source>
</reference>
<evidence type="ECO:0000256" key="5">
    <source>
        <dbReference type="SAM" id="MobiDB-lite"/>
    </source>
</evidence>
<evidence type="ECO:0000256" key="1">
    <source>
        <dbReference type="ARBA" id="ARBA00022723"/>
    </source>
</evidence>
<evidence type="ECO:0000313" key="7">
    <source>
        <dbReference type="EMBL" id="KAK9746825.1"/>
    </source>
</evidence>
<evidence type="ECO:0000256" key="2">
    <source>
        <dbReference type="ARBA" id="ARBA00022771"/>
    </source>
</evidence>
<dbReference type="PANTHER" id="PTHR23235:SF150">
    <property type="entry name" value="KRUEPPEL-LIKE FACTOR LUNA"/>
    <property type="match status" value="1"/>
</dbReference>
<name>A0AAW1ML87_POPJA</name>
<feature type="compositionally biased region" description="Polar residues" evidence="5">
    <location>
        <begin position="119"/>
        <end position="131"/>
    </location>
</feature>
<comment type="caution">
    <text evidence="7">The sequence shown here is derived from an EMBL/GenBank/DDBJ whole genome shotgun (WGS) entry which is preliminary data.</text>
</comment>
<dbReference type="Gene3D" id="3.30.160.60">
    <property type="entry name" value="Classic Zinc Finger"/>
    <property type="match status" value="1"/>
</dbReference>
<accession>A0AAW1ML87</accession>
<dbReference type="AlphaFoldDB" id="A0AAW1ML87"/>
<dbReference type="Proteomes" id="UP001458880">
    <property type="component" value="Unassembled WGS sequence"/>
</dbReference>
<evidence type="ECO:0000256" key="3">
    <source>
        <dbReference type="ARBA" id="ARBA00022833"/>
    </source>
</evidence>
<evidence type="ECO:0000259" key="6">
    <source>
        <dbReference type="PROSITE" id="PS50157"/>
    </source>
</evidence>
<dbReference type="FunFam" id="3.30.160.60:FF:000021">
    <property type="entry name" value="Basic krueppel-like factor 3"/>
    <property type="match status" value="1"/>
</dbReference>
<dbReference type="GO" id="GO:0000981">
    <property type="term" value="F:DNA-binding transcription factor activity, RNA polymerase II-specific"/>
    <property type="evidence" value="ECO:0007669"/>
    <property type="project" value="TreeGrafter"/>
</dbReference>
<dbReference type="GO" id="GO:0008270">
    <property type="term" value="F:zinc ion binding"/>
    <property type="evidence" value="ECO:0007669"/>
    <property type="project" value="UniProtKB-KW"/>
</dbReference>
<dbReference type="InterPro" id="IPR036236">
    <property type="entry name" value="Znf_C2H2_sf"/>
</dbReference>
<dbReference type="PROSITE" id="PS00028">
    <property type="entry name" value="ZINC_FINGER_C2H2_1"/>
    <property type="match status" value="1"/>
</dbReference>
<dbReference type="PROSITE" id="PS50157">
    <property type="entry name" value="ZINC_FINGER_C2H2_2"/>
    <property type="match status" value="1"/>
</dbReference>
<sequence>MYRTCYEMEAFLQNEPKKNSAWITTRPNSWEVEVQVDDLRQHHLDSLSTSSTSSTCSFASLSYDVRVKQEPIDDEDEDDEVGYDDRNRRESSSDALLRLVSRNHPPTTLTPPSSPESGQGHSNESSSTSDIDVSNLRLNTVSKNAIMRVKTTSLGYISLIPRVPASPASPATPIGAKHTRLDHSPDSKRRIHKCQFLGCKKVYTKSSHLKAHQRTHTGKNS</sequence>
<feature type="region of interest" description="Disordered" evidence="5">
    <location>
        <begin position="69"/>
        <end position="131"/>
    </location>
</feature>
<dbReference type="SUPFAM" id="SSF57667">
    <property type="entry name" value="beta-beta-alpha zinc fingers"/>
    <property type="match status" value="1"/>
</dbReference>
<dbReference type="GO" id="GO:0000978">
    <property type="term" value="F:RNA polymerase II cis-regulatory region sequence-specific DNA binding"/>
    <property type="evidence" value="ECO:0007669"/>
    <property type="project" value="TreeGrafter"/>
</dbReference>
<feature type="compositionally biased region" description="Basic and acidic residues" evidence="5">
    <location>
        <begin position="179"/>
        <end position="188"/>
    </location>
</feature>
<dbReference type="PANTHER" id="PTHR23235">
    <property type="entry name" value="KRUEPPEL-LIKE TRANSCRIPTION FACTOR"/>
    <property type="match status" value="1"/>
</dbReference>
<dbReference type="EMBL" id="JASPKY010000037">
    <property type="protein sequence ID" value="KAK9746825.1"/>
    <property type="molecule type" value="Genomic_DNA"/>
</dbReference>
<gene>
    <name evidence="7" type="ORF">QE152_g5873</name>
</gene>
<evidence type="ECO:0000256" key="4">
    <source>
        <dbReference type="PROSITE-ProRule" id="PRU00042"/>
    </source>
</evidence>
<keyword evidence="1" id="KW-0479">Metal-binding</keyword>